<evidence type="ECO:0008006" key="3">
    <source>
        <dbReference type="Google" id="ProtNLM"/>
    </source>
</evidence>
<protein>
    <recommendedName>
        <fullName evidence="3">Glycoside hydrolase family 76 protein</fullName>
    </recommendedName>
</protein>
<name>A0A0C3FV34_PILCF</name>
<dbReference type="GO" id="GO:0005975">
    <property type="term" value="P:carbohydrate metabolic process"/>
    <property type="evidence" value="ECO:0007669"/>
    <property type="project" value="InterPro"/>
</dbReference>
<keyword evidence="2" id="KW-1185">Reference proteome</keyword>
<reference evidence="1 2" key="1">
    <citation type="submission" date="2014-04" db="EMBL/GenBank/DDBJ databases">
        <authorList>
            <consortium name="DOE Joint Genome Institute"/>
            <person name="Kuo A."/>
            <person name="Tarkka M."/>
            <person name="Buscot F."/>
            <person name="Kohler A."/>
            <person name="Nagy L.G."/>
            <person name="Floudas D."/>
            <person name="Copeland A."/>
            <person name="Barry K.W."/>
            <person name="Cichocki N."/>
            <person name="Veneault-Fourrey C."/>
            <person name="LaButti K."/>
            <person name="Lindquist E.A."/>
            <person name="Lipzen A."/>
            <person name="Lundell T."/>
            <person name="Morin E."/>
            <person name="Murat C."/>
            <person name="Sun H."/>
            <person name="Tunlid A."/>
            <person name="Henrissat B."/>
            <person name="Grigoriev I.V."/>
            <person name="Hibbett D.S."/>
            <person name="Martin F."/>
            <person name="Nordberg H.P."/>
            <person name="Cantor M.N."/>
            <person name="Hua S.X."/>
        </authorList>
    </citation>
    <scope>NUCLEOTIDE SEQUENCE [LARGE SCALE GENOMIC DNA]</scope>
    <source>
        <strain evidence="1 2">F 1598</strain>
    </source>
</reference>
<sequence length="318" mass="34657">MANQDHFVGNNTNQANVVSNLKTAFELYPDDDRWGYNDDALWWATAAVYGYRAYTDSDLLANAITSWNHISQYVITQAQADSGMQPHKNFSIEGTCNGATMAGGVFWRPTIDDEDINSITTGLYIALSAFLAEIEKNSTYTNAAIASANWIKTHNLNSDYLVLDTVNARNCTTSPSTELFTYNGGKFVEGLSVLATVTGDSQWSDLALNITNAAVKTSVWGGSDGIITEGSETTENSDEVGFKAAFIRGLHEAYTRTSNDDLKTLIRSYIDVQYNALLDLAAQGDSYSANWHGPPQNFTTWGQSAAIDVLTAVIDSNN</sequence>
<dbReference type="STRING" id="765440.A0A0C3FV34"/>
<gene>
    <name evidence="1" type="ORF">PILCRDRAFT_252777</name>
</gene>
<dbReference type="OrthoDB" id="9984024at2759"/>
<dbReference type="HOGENOM" id="CLU_030049_2_0_1"/>
<dbReference type="EMBL" id="KN832977">
    <property type="protein sequence ID" value="KIM88275.1"/>
    <property type="molecule type" value="Genomic_DNA"/>
</dbReference>
<dbReference type="AlphaFoldDB" id="A0A0C3FV34"/>
<dbReference type="SUPFAM" id="SSF48208">
    <property type="entry name" value="Six-hairpin glycosidases"/>
    <property type="match status" value="1"/>
</dbReference>
<dbReference type="Pfam" id="PF03663">
    <property type="entry name" value="Glyco_hydro_76"/>
    <property type="match status" value="1"/>
</dbReference>
<dbReference type="InterPro" id="IPR008928">
    <property type="entry name" value="6-hairpin_glycosidase_sf"/>
</dbReference>
<reference evidence="2" key="2">
    <citation type="submission" date="2015-01" db="EMBL/GenBank/DDBJ databases">
        <title>Evolutionary Origins and Diversification of the Mycorrhizal Mutualists.</title>
        <authorList>
            <consortium name="DOE Joint Genome Institute"/>
            <consortium name="Mycorrhizal Genomics Consortium"/>
            <person name="Kohler A."/>
            <person name="Kuo A."/>
            <person name="Nagy L.G."/>
            <person name="Floudas D."/>
            <person name="Copeland A."/>
            <person name="Barry K.W."/>
            <person name="Cichocki N."/>
            <person name="Veneault-Fourrey C."/>
            <person name="LaButti K."/>
            <person name="Lindquist E.A."/>
            <person name="Lipzen A."/>
            <person name="Lundell T."/>
            <person name="Morin E."/>
            <person name="Murat C."/>
            <person name="Riley R."/>
            <person name="Ohm R."/>
            <person name="Sun H."/>
            <person name="Tunlid A."/>
            <person name="Henrissat B."/>
            <person name="Grigoriev I.V."/>
            <person name="Hibbett D.S."/>
            <person name="Martin F."/>
        </authorList>
    </citation>
    <scope>NUCLEOTIDE SEQUENCE [LARGE SCALE GENOMIC DNA]</scope>
    <source>
        <strain evidence="2">F 1598</strain>
    </source>
</reference>
<dbReference type="InParanoid" id="A0A0C3FV34"/>
<evidence type="ECO:0000313" key="2">
    <source>
        <dbReference type="Proteomes" id="UP000054166"/>
    </source>
</evidence>
<dbReference type="Proteomes" id="UP000054166">
    <property type="component" value="Unassembled WGS sequence"/>
</dbReference>
<evidence type="ECO:0000313" key="1">
    <source>
        <dbReference type="EMBL" id="KIM88275.1"/>
    </source>
</evidence>
<dbReference type="InterPro" id="IPR005198">
    <property type="entry name" value="Glyco_hydro_76"/>
</dbReference>
<organism evidence="1 2">
    <name type="scientific">Piloderma croceum (strain F 1598)</name>
    <dbReference type="NCBI Taxonomy" id="765440"/>
    <lineage>
        <taxon>Eukaryota</taxon>
        <taxon>Fungi</taxon>
        <taxon>Dikarya</taxon>
        <taxon>Basidiomycota</taxon>
        <taxon>Agaricomycotina</taxon>
        <taxon>Agaricomycetes</taxon>
        <taxon>Agaricomycetidae</taxon>
        <taxon>Atheliales</taxon>
        <taxon>Atheliaceae</taxon>
        <taxon>Piloderma</taxon>
    </lineage>
</organism>
<dbReference type="PANTHER" id="PTHR47791">
    <property type="entry name" value="MEIOTICALLY UP-REGULATED GENE 191 PROTEIN"/>
    <property type="match status" value="1"/>
</dbReference>
<dbReference type="Gene3D" id="1.50.10.20">
    <property type="match status" value="1"/>
</dbReference>
<proteinExistence type="predicted"/>
<dbReference type="PANTHER" id="PTHR47791:SF3">
    <property type="entry name" value="MEIOTICALLY UP-REGULATED GENE 191 PROTEIN"/>
    <property type="match status" value="1"/>
</dbReference>
<accession>A0A0C3FV34</accession>
<dbReference type="InterPro" id="IPR053169">
    <property type="entry name" value="MUG_Protein"/>
</dbReference>